<keyword evidence="4 7" id="KW-0812">Transmembrane</keyword>
<dbReference type="InterPro" id="IPR032808">
    <property type="entry name" value="DoxX"/>
</dbReference>
<protein>
    <recommendedName>
        <fullName evidence="10">DoxX family protein</fullName>
    </recommendedName>
</protein>
<evidence type="ECO:0000256" key="3">
    <source>
        <dbReference type="ARBA" id="ARBA00022475"/>
    </source>
</evidence>
<evidence type="ECO:0000313" key="9">
    <source>
        <dbReference type="Proteomes" id="UP000837932"/>
    </source>
</evidence>
<dbReference type="PANTHER" id="PTHR33452:SF1">
    <property type="entry name" value="INNER MEMBRANE PROTEIN YPHA-RELATED"/>
    <property type="match status" value="1"/>
</dbReference>
<dbReference type="InterPro" id="IPR051907">
    <property type="entry name" value="DoxX-like_oxidoreductase"/>
</dbReference>
<evidence type="ECO:0000256" key="4">
    <source>
        <dbReference type="ARBA" id="ARBA00022692"/>
    </source>
</evidence>
<keyword evidence="9" id="KW-1185">Reference proteome</keyword>
<gene>
    <name evidence="8" type="ORF">EMA8858_00859</name>
</gene>
<comment type="subcellular location">
    <subcellularLocation>
        <location evidence="1">Cell membrane</location>
        <topology evidence="1">Multi-pass membrane protein</topology>
    </subcellularLocation>
</comment>
<feature type="transmembrane region" description="Helical" evidence="7">
    <location>
        <begin position="12"/>
        <end position="31"/>
    </location>
</feature>
<evidence type="ECO:0000256" key="2">
    <source>
        <dbReference type="ARBA" id="ARBA00006679"/>
    </source>
</evidence>
<feature type="transmembrane region" description="Helical" evidence="7">
    <location>
        <begin position="111"/>
        <end position="130"/>
    </location>
</feature>
<keyword evidence="3" id="KW-1003">Cell membrane</keyword>
<keyword evidence="6 7" id="KW-0472">Membrane</keyword>
<comment type="similarity">
    <text evidence="2">Belongs to the DoxX family.</text>
</comment>
<feature type="transmembrane region" description="Helical" evidence="7">
    <location>
        <begin position="57"/>
        <end position="76"/>
    </location>
</feature>
<feature type="transmembrane region" description="Helical" evidence="7">
    <location>
        <begin position="83"/>
        <end position="99"/>
    </location>
</feature>
<evidence type="ECO:0000256" key="1">
    <source>
        <dbReference type="ARBA" id="ARBA00004651"/>
    </source>
</evidence>
<evidence type="ECO:0000256" key="6">
    <source>
        <dbReference type="ARBA" id="ARBA00023136"/>
    </source>
</evidence>
<evidence type="ECO:0000313" key="8">
    <source>
        <dbReference type="EMBL" id="CAH0994747.1"/>
    </source>
</evidence>
<dbReference type="EMBL" id="CAKLPY010000001">
    <property type="protein sequence ID" value="CAH0994747.1"/>
    <property type="molecule type" value="Genomic_DNA"/>
</dbReference>
<accession>A0ABM9ALY6</accession>
<sequence length="136" mass="15123">MLKKYLIPAYHSSQVSIAILVLRLGLAFLMIPHGFDKLQEFLAGNHDFPDPLHVSPIISHGLTIFAELFCSILLLLGLFTRPALIILIGCTTIIAFSIHGQDPLSDKEHALLYLFAYIAIFLTGAGRYSVDARLFR</sequence>
<evidence type="ECO:0008006" key="10">
    <source>
        <dbReference type="Google" id="ProtNLM"/>
    </source>
</evidence>
<name>A0ABM9ALY6_9BACT</name>
<evidence type="ECO:0000256" key="7">
    <source>
        <dbReference type="SAM" id="Phobius"/>
    </source>
</evidence>
<organism evidence="8 9">
    <name type="scientific">Emticicia aquatica</name>
    <dbReference type="NCBI Taxonomy" id="1681835"/>
    <lineage>
        <taxon>Bacteria</taxon>
        <taxon>Pseudomonadati</taxon>
        <taxon>Bacteroidota</taxon>
        <taxon>Cytophagia</taxon>
        <taxon>Cytophagales</taxon>
        <taxon>Leadbetterellaceae</taxon>
        <taxon>Emticicia</taxon>
    </lineage>
</organism>
<evidence type="ECO:0000256" key="5">
    <source>
        <dbReference type="ARBA" id="ARBA00022989"/>
    </source>
</evidence>
<dbReference type="Pfam" id="PF07681">
    <property type="entry name" value="DoxX"/>
    <property type="match status" value="1"/>
</dbReference>
<keyword evidence="5 7" id="KW-1133">Transmembrane helix</keyword>
<dbReference type="Proteomes" id="UP000837932">
    <property type="component" value="Unassembled WGS sequence"/>
</dbReference>
<proteinExistence type="inferred from homology"/>
<reference evidence="8" key="1">
    <citation type="submission" date="2021-12" db="EMBL/GenBank/DDBJ databases">
        <authorList>
            <person name="Rodrigo-Torres L."/>
            <person name="Arahal R. D."/>
            <person name="Lucena T."/>
        </authorList>
    </citation>
    <scope>NUCLEOTIDE SEQUENCE</scope>
    <source>
        <strain evidence="8">CECT 8858</strain>
    </source>
</reference>
<dbReference type="PANTHER" id="PTHR33452">
    <property type="entry name" value="OXIDOREDUCTASE CATD-RELATED"/>
    <property type="match status" value="1"/>
</dbReference>
<dbReference type="RefSeq" id="WP_238804782.1">
    <property type="nucleotide sequence ID" value="NZ_CAKLPY010000001.1"/>
</dbReference>
<comment type="caution">
    <text evidence="8">The sequence shown here is derived from an EMBL/GenBank/DDBJ whole genome shotgun (WGS) entry which is preliminary data.</text>
</comment>